<dbReference type="Pfam" id="PF21090">
    <property type="entry name" value="P-loop_SecA"/>
    <property type="match status" value="1"/>
</dbReference>
<name>A0ABR2K069_9EUKA</name>
<dbReference type="PANTHER" id="PTHR30612">
    <property type="entry name" value="SECA INNER MEMBRANE COMPONENT OF SEC PROTEIN SECRETION SYSTEM"/>
    <property type="match status" value="1"/>
</dbReference>
<proteinExistence type="predicted"/>
<keyword evidence="11" id="KW-1185">Reference proteome</keyword>
<sequence>MPILTPVEAYYIHQSQIRCPFLKEFLLHMLPIAAEKVGANYRTIMIYDKFCKYINKNYKTLSSKLDIKITNSKGQNIENMYLYFLQQIQNQIKRENDKDLKIVQNDVDIFYIPISNQYYSFHISELSYAILSLKKNMSKDDMIIIKLMCLILGASGHVQILCISSQFDFNSSITFIQNSLLFSECHLFREELLEISYLNTLESINDTYFYVYISSNNQPKNDFKKNPFIQIFQISVDFFELFQKIQNPFEKSSNKYVFNIEKFQINKIAICLYNFQEFKSKDQKNDWLPHKIHKFRKVFIYANDFINWFGGRVKCYMQPNQNDDPFYIDYDEIHYMKFDYYIENPLYLIINGTGISQDLINGIEDNLTYSTKITNRLKSKNPDPNKHIQEKMLYSFHKIYKDYKNENEKGKKAYLTQIYTVNHAINYCNQYKNDDEHKGCIYQVKTGEGKSLIVAALAEIFARMNKTVHIVTSNIGLACRDYEKSYNFFKSCGFKSSILLHEKELKAIKNSMSIESYNELYPSREEKKDFYHPNCFKNASNMNLKVCEKSIQIEDNLFKYKEYFNDCYLIIDEADTILIDELLNGTIVSRKMNSKSDEILEFIYDSYMEWKSQNLDDKEKYIADIIKSLKKLWPECDDISVDDINSMINDINHALSFQENEKYIIEKNDNEEYHIIPFDSEHKGITEINKEFGGFIHQFIGIKEKKRNPNIKIQPLSLDYLFVSHQIFVSEYKGIWGFTGTVGTKDEKEILRNYYKIDTINVPHNATNFRKDLPSIIVSNIDERNQKIIEEIQYYNNMNFPILVIFEKPNEISVINTLIEKNIKKPRIITFNGKNLNKDMIEMQSGKPGNITLGTNFCGRGTSIDYDENFPLHVIITFGPLNVRALEQAYGRTGREGKIGSTRIICTKESYFKLITIPSNNEINKILSEYDIKKQKQFDYIRYYKDNFPWIFNQNNDILKPEKFSSFDIEQLNKAIINVNRRTAYNYNFPICMSIKTYHSIQLQKIYSLKNCPECKYTWILFQKYIKEFIFETWSLFINKIQRDYKKEIENKSHNSINFNTFFQIQYYDLKFEMNKYFPTYIDKSAKSIFLRMHKIVVEKWTPLIMSYFPEELSHFREKNKKSYSFYKTGFYPYEIKDESGSRAYSLNKNNEKKINFIQDPEISYGKFSITHIIDLIFEKICEILEKGLNYFFDIHLFIRRTLGGCEFGFCIDPLFEDIIVNEHHCLFDKTPLFISAFLFKSEKPIIAAILIIVLVFVTAVIAKITQIIVTSGPSFVEALSAAGHYFWQKYKKIDSIENSIINISRNRKAIETMAKIIDWLQTQIYKNLDPYDEDILLIMNTVLAGITSKRFKNTGTINDDGITSKIHIDPQAEELYENTNLVQLMIKFGILLCLLISAFIKKFKAQNPLKQSNDYQKEFKDREELSVYFPSHEINIEEFVTYHQIQNEVDAESLLDDYV</sequence>
<dbReference type="InterPro" id="IPR000185">
    <property type="entry name" value="SecA"/>
</dbReference>
<evidence type="ECO:0000256" key="4">
    <source>
        <dbReference type="ARBA" id="ARBA00022927"/>
    </source>
</evidence>
<reference evidence="10 11" key="1">
    <citation type="submission" date="2024-04" db="EMBL/GenBank/DDBJ databases">
        <title>Tritrichomonas musculus Genome.</title>
        <authorList>
            <person name="Alves-Ferreira E."/>
            <person name="Grigg M."/>
            <person name="Lorenzi H."/>
            <person name="Galac M."/>
        </authorList>
    </citation>
    <scope>NUCLEOTIDE SEQUENCE [LARGE SCALE GENOMIC DNA]</scope>
    <source>
        <strain evidence="10 11">EAF2021</strain>
    </source>
</reference>
<keyword evidence="4" id="KW-0653">Protein transport</keyword>
<feature type="transmembrane region" description="Helical" evidence="8">
    <location>
        <begin position="1382"/>
        <end position="1401"/>
    </location>
</feature>
<evidence type="ECO:0000256" key="1">
    <source>
        <dbReference type="ARBA" id="ARBA00022448"/>
    </source>
</evidence>
<dbReference type="PANTHER" id="PTHR30612:SF0">
    <property type="entry name" value="CHLOROPLAST PROTEIN-TRANSPORTING ATPASE"/>
    <property type="match status" value="1"/>
</dbReference>
<dbReference type="Gene3D" id="3.40.50.300">
    <property type="entry name" value="P-loop containing nucleotide triphosphate hydrolases"/>
    <property type="match status" value="2"/>
</dbReference>
<keyword evidence="1" id="KW-0813">Transport</keyword>
<keyword evidence="5" id="KW-1278">Translocase</keyword>
<evidence type="ECO:0000313" key="11">
    <source>
        <dbReference type="Proteomes" id="UP001470230"/>
    </source>
</evidence>
<comment type="caution">
    <text evidence="10">The sequence shown here is derived from an EMBL/GenBank/DDBJ whole genome shotgun (WGS) entry which is preliminary data.</text>
</comment>
<keyword evidence="8" id="KW-0812">Transmembrane</keyword>
<dbReference type="InterPro" id="IPR014018">
    <property type="entry name" value="SecA_motor_DEAD"/>
</dbReference>
<keyword evidence="3" id="KW-0067">ATP-binding</keyword>
<evidence type="ECO:0000256" key="3">
    <source>
        <dbReference type="ARBA" id="ARBA00022840"/>
    </source>
</evidence>
<accession>A0ABR2K069</accession>
<organism evidence="10 11">
    <name type="scientific">Tritrichomonas musculus</name>
    <dbReference type="NCBI Taxonomy" id="1915356"/>
    <lineage>
        <taxon>Eukaryota</taxon>
        <taxon>Metamonada</taxon>
        <taxon>Parabasalia</taxon>
        <taxon>Tritrichomonadida</taxon>
        <taxon>Tritrichomonadidae</taxon>
        <taxon>Tritrichomonas</taxon>
    </lineage>
</organism>
<dbReference type="InterPro" id="IPR027417">
    <property type="entry name" value="P-loop_NTPase"/>
</dbReference>
<keyword evidence="7 8" id="KW-0472">Membrane</keyword>
<evidence type="ECO:0000256" key="5">
    <source>
        <dbReference type="ARBA" id="ARBA00022967"/>
    </source>
</evidence>
<evidence type="ECO:0000256" key="8">
    <source>
        <dbReference type="SAM" id="Phobius"/>
    </source>
</evidence>
<evidence type="ECO:0000313" key="10">
    <source>
        <dbReference type="EMBL" id="KAK8884106.1"/>
    </source>
</evidence>
<feature type="transmembrane region" description="Helical" evidence="8">
    <location>
        <begin position="1246"/>
        <end position="1263"/>
    </location>
</feature>
<keyword evidence="8" id="KW-1133">Transmembrane helix</keyword>
<dbReference type="InterPro" id="IPR011115">
    <property type="entry name" value="SecA_DEAD"/>
</dbReference>
<dbReference type="SUPFAM" id="SSF52540">
    <property type="entry name" value="P-loop containing nucleoside triphosphate hydrolases"/>
    <property type="match status" value="2"/>
</dbReference>
<dbReference type="Pfam" id="PF07517">
    <property type="entry name" value="SecA_DEAD"/>
    <property type="match status" value="1"/>
</dbReference>
<dbReference type="Gene3D" id="3.90.1440.10">
    <property type="entry name" value="SecA, preprotein cross-linking domain"/>
    <property type="match status" value="1"/>
</dbReference>
<evidence type="ECO:0000259" key="9">
    <source>
        <dbReference type="PROSITE" id="PS51196"/>
    </source>
</evidence>
<protein>
    <recommendedName>
        <fullName evidence="9">SecA family profile domain-containing protein</fullName>
    </recommendedName>
</protein>
<evidence type="ECO:0000256" key="6">
    <source>
        <dbReference type="ARBA" id="ARBA00023010"/>
    </source>
</evidence>
<keyword evidence="6" id="KW-0811">Translocation</keyword>
<dbReference type="InterPro" id="IPR044722">
    <property type="entry name" value="SecA_SF2_C"/>
</dbReference>
<dbReference type="PROSITE" id="PS51196">
    <property type="entry name" value="SECA_MOTOR_DEAD"/>
    <property type="match status" value="1"/>
</dbReference>
<dbReference type="SMART" id="SM00957">
    <property type="entry name" value="SecA_DEAD"/>
    <property type="match status" value="1"/>
</dbReference>
<feature type="domain" description="SecA family profile" evidence="9">
    <location>
        <begin position="335"/>
        <end position="939"/>
    </location>
</feature>
<keyword evidence="2" id="KW-0547">Nucleotide-binding</keyword>
<dbReference type="Proteomes" id="UP001470230">
    <property type="component" value="Unassembled WGS sequence"/>
</dbReference>
<gene>
    <name evidence="10" type="ORF">M9Y10_043211</name>
</gene>
<evidence type="ECO:0000256" key="2">
    <source>
        <dbReference type="ARBA" id="ARBA00022741"/>
    </source>
</evidence>
<dbReference type="EMBL" id="JAPFFF010000008">
    <property type="protein sequence ID" value="KAK8884106.1"/>
    <property type="molecule type" value="Genomic_DNA"/>
</dbReference>
<evidence type="ECO:0000256" key="7">
    <source>
        <dbReference type="ARBA" id="ARBA00023136"/>
    </source>
</evidence>